<dbReference type="EMBL" id="HBUE01353731">
    <property type="protein sequence ID" value="CAG6604643.1"/>
    <property type="molecule type" value="Transcribed_RNA"/>
</dbReference>
<sequence length="107" mass="11856">MVRDEVWHREHCRHCPSMGVGGGLVCCQSKCCVVYLNVKSCTLTSHPLEDRSRGVLVMFDGRHKVSNLIHCFEARPPPLCSLPSLDLSKIIGTVTLKGALDKFISAY</sequence>
<protein>
    <submittedName>
        <fullName evidence="1">(northern house mosquito) hypothetical protein</fullName>
    </submittedName>
</protein>
<accession>A0A8D8PKM7</accession>
<name>A0A8D8PKM7_CULPI</name>
<organism evidence="1">
    <name type="scientific">Culex pipiens</name>
    <name type="common">House mosquito</name>
    <dbReference type="NCBI Taxonomy" id="7175"/>
    <lineage>
        <taxon>Eukaryota</taxon>
        <taxon>Metazoa</taxon>
        <taxon>Ecdysozoa</taxon>
        <taxon>Arthropoda</taxon>
        <taxon>Hexapoda</taxon>
        <taxon>Insecta</taxon>
        <taxon>Pterygota</taxon>
        <taxon>Neoptera</taxon>
        <taxon>Endopterygota</taxon>
        <taxon>Diptera</taxon>
        <taxon>Nematocera</taxon>
        <taxon>Culicoidea</taxon>
        <taxon>Culicidae</taxon>
        <taxon>Culicinae</taxon>
        <taxon>Culicini</taxon>
        <taxon>Culex</taxon>
        <taxon>Culex</taxon>
    </lineage>
</organism>
<proteinExistence type="predicted"/>
<dbReference type="AlphaFoldDB" id="A0A8D8PKM7"/>
<evidence type="ECO:0000313" key="1">
    <source>
        <dbReference type="EMBL" id="CAG6604643.1"/>
    </source>
</evidence>
<reference evidence="1" key="1">
    <citation type="submission" date="2021-05" db="EMBL/GenBank/DDBJ databases">
        <authorList>
            <person name="Alioto T."/>
            <person name="Alioto T."/>
            <person name="Gomez Garrido J."/>
        </authorList>
    </citation>
    <scope>NUCLEOTIDE SEQUENCE</scope>
</reference>